<reference evidence="1 2" key="1">
    <citation type="journal article" date="2018" name="Sci. Rep.">
        <title>A novel species of the marine cyanobacterium Acaryochloris with a unique pigment content and lifestyle.</title>
        <authorList>
            <person name="Partensky F."/>
            <person name="Six C."/>
            <person name="Ratin M."/>
            <person name="Garczarek L."/>
            <person name="Vaulot D."/>
            <person name="Probert I."/>
            <person name="Calteau A."/>
            <person name="Gourvil P."/>
            <person name="Marie D."/>
            <person name="Grebert T."/>
            <person name="Bouchier C."/>
            <person name="Le Panse S."/>
            <person name="Gachenot M."/>
            <person name="Rodriguez F."/>
            <person name="Garrido J.L."/>
        </authorList>
    </citation>
    <scope>NUCLEOTIDE SEQUENCE [LARGE SCALE GENOMIC DNA]</scope>
    <source>
        <strain evidence="1 2">RCC1774</strain>
    </source>
</reference>
<dbReference type="OrthoDB" id="569576at2"/>
<dbReference type="RefSeq" id="WP_110985988.1">
    <property type="nucleotide sequence ID" value="NZ_CAWNWM010000005.1"/>
</dbReference>
<dbReference type="EMBL" id="PQWO01000005">
    <property type="protein sequence ID" value="PZD73502.1"/>
    <property type="molecule type" value="Genomic_DNA"/>
</dbReference>
<organism evidence="1 2">
    <name type="scientific">Acaryochloris thomasi RCC1774</name>
    <dbReference type="NCBI Taxonomy" id="1764569"/>
    <lineage>
        <taxon>Bacteria</taxon>
        <taxon>Bacillati</taxon>
        <taxon>Cyanobacteriota</taxon>
        <taxon>Cyanophyceae</taxon>
        <taxon>Acaryochloridales</taxon>
        <taxon>Acaryochloridaceae</taxon>
        <taxon>Acaryochloris</taxon>
        <taxon>Acaryochloris thomasi</taxon>
    </lineage>
</organism>
<protein>
    <submittedName>
        <fullName evidence="1">Uncharacterized protein</fullName>
    </submittedName>
</protein>
<dbReference type="Proteomes" id="UP000248857">
    <property type="component" value="Unassembled WGS sequence"/>
</dbReference>
<sequence length="344" mass="39009">MRQPPIDPAFTDHWFSAQQQQAVVEKLRKRVGLTRIRAQYFVQLWVYLLVQQKRQENPKLQPPLSQLDCPVGPISCTHREAANLFYSNKEQGSDRAAGLILDKLAALGLLKKTFDGNTTQIAIPEIPEMLGGSDSKPVVKLLLDDFDPRCDAIPIANLLATNYSWMNQSLQSTPHRIAQLLRLWAGQYGTGMRVLRRSDNLNPMGFYLLYPVASESEVNFFEVAHRGLHLSSLSDADPFVMATPGDETCVAVFIRSWMIEPAYLECYRAEFVADAQQTLLKMQKDFPNLCDLYTLMIHPSFEAMTAALGFQKLQQAPSSIYWVYLALDRFLSLDVSMQLAREEE</sequence>
<gene>
    <name evidence="1" type="ORF">C1752_02027</name>
</gene>
<dbReference type="AlphaFoldDB" id="A0A2W1JS33"/>
<name>A0A2W1JS33_9CYAN</name>
<keyword evidence="2" id="KW-1185">Reference proteome</keyword>
<evidence type="ECO:0000313" key="2">
    <source>
        <dbReference type="Proteomes" id="UP000248857"/>
    </source>
</evidence>
<evidence type="ECO:0000313" key="1">
    <source>
        <dbReference type="EMBL" id="PZD73502.1"/>
    </source>
</evidence>
<comment type="caution">
    <text evidence="1">The sequence shown here is derived from an EMBL/GenBank/DDBJ whole genome shotgun (WGS) entry which is preliminary data.</text>
</comment>
<accession>A0A2W1JS33</accession>
<proteinExistence type="predicted"/>